<dbReference type="InterPro" id="IPR053921">
    <property type="entry name" value="MKRN2OS-like_C"/>
</dbReference>
<dbReference type="PANTHER" id="PTHR33963">
    <property type="entry name" value="MKRN2 OPPOSITE STRAND PROTEIN"/>
    <property type="match status" value="1"/>
</dbReference>
<name>A0A210PQT1_MIZYE</name>
<evidence type="ECO:0000259" key="2">
    <source>
        <dbReference type="Pfam" id="PF22795"/>
    </source>
</evidence>
<evidence type="ECO:0000259" key="1">
    <source>
        <dbReference type="Pfam" id="PF16044"/>
    </source>
</evidence>
<protein>
    <submittedName>
        <fullName evidence="3">Uncharacterized protein C3orf83</fullName>
    </submittedName>
</protein>
<comment type="caution">
    <text evidence="3">The sequence shown here is derived from an EMBL/GenBank/DDBJ whole genome shotgun (WGS) entry which is preliminary data.</text>
</comment>
<dbReference type="PANTHER" id="PTHR33963:SF2">
    <property type="entry name" value="MKRN2 OPPOSITE STRAND PROTEIN"/>
    <property type="match status" value="1"/>
</dbReference>
<dbReference type="InterPro" id="IPR032016">
    <property type="entry name" value="MKRN2OS-like"/>
</dbReference>
<organism evidence="3 4">
    <name type="scientific">Mizuhopecten yessoensis</name>
    <name type="common">Japanese scallop</name>
    <name type="synonym">Patinopecten yessoensis</name>
    <dbReference type="NCBI Taxonomy" id="6573"/>
    <lineage>
        <taxon>Eukaryota</taxon>
        <taxon>Metazoa</taxon>
        <taxon>Spiralia</taxon>
        <taxon>Lophotrochozoa</taxon>
        <taxon>Mollusca</taxon>
        <taxon>Bivalvia</taxon>
        <taxon>Autobranchia</taxon>
        <taxon>Pteriomorphia</taxon>
        <taxon>Pectinida</taxon>
        <taxon>Pectinoidea</taxon>
        <taxon>Pectinidae</taxon>
        <taxon>Mizuhopecten</taxon>
    </lineage>
</organism>
<gene>
    <name evidence="3" type="ORF">KP79_PYT23675</name>
</gene>
<dbReference type="Pfam" id="PF16044">
    <property type="entry name" value="DUF4796_C"/>
    <property type="match status" value="1"/>
</dbReference>
<dbReference type="OrthoDB" id="10065749at2759"/>
<evidence type="ECO:0000313" key="4">
    <source>
        <dbReference type="Proteomes" id="UP000242188"/>
    </source>
</evidence>
<accession>A0A210PQT1</accession>
<dbReference type="Proteomes" id="UP000242188">
    <property type="component" value="Unassembled WGS sequence"/>
</dbReference>
<dbReference type="EMBL" id="NEDP02005553">
    <property type="protein sequence ID" value="OWF38857.1"/>
    <property type="molecule type" value="Genomic_DNA"/>
</dbReference>
<evidence type="ECO:0000313" key="3">
    <source>
        <dbReference type="EMBL" id="OWF38857.1"/>
    </source>
</evidence>
<sequence length="212" mass="24590">MATDETTVRCFQHCDRTQNILCFSVPQICPLCGRDTRESASRIPPYVLPSPFVQACHRPFSIIIKPTLGTFLQNYTDTSNLHIGLTDSQGVTFDYDEDGVNINTPGWDQCVAIEMIQSSGDKDLSLEWDTNLRQESRSDRWTKYRYHEDIYNCFDFVIQFLWQLGLHHVNHSLRSKSALCEELVVKHTRRAGQYISMYRQILTHGYLCQMVK</sequence>
<feature type="domain" description="MKRN2 opposite strand protein-like N-terminal" evidence="2">
    <location>
        <begin position="10"/>
        <end position="34"/>
    </location>
</feature>
<dbReference type="AlphaFoldDB" id="A0A210PQT1"/>
<proteinExistence type="predicted"/>
<reference evidence="3 4" key="1">
    <citation type="journal article" date="2017" name="Nat. Ecol. Evol.">
        <title>Scallop genome provides insights into evolution of bilaterian karyotype and development.</title>
        <authorList>
            <person name="Wang S."/>
            <person name="Zhang J."/>
            <person name="Jiao W."/>
            <person name="Li J."/>
            <person name="Xun X."/>
            <person name="Sun Y."/>
            <person name="Guo X."/>
            <person name="Huan P."/>
            <person name="Dong B."/>
            <person name="Zhang L."/>
            <person name="Hu X."/>
            <person name="Sun X."/>
            <person name="Wang J."/>
            <person name="Zhao C."/>
            <person name="Wang Y."/>
            <person name="Wang D."/>
            <person name="Huang X."/>
            <person name="Wang R."/>
            <person name="Lv J."/>
            <person name="Li Y."/>
            <person name="Zhang Z."/>
            <person name="Liu B."/>
            <person name="Lu W."/>
            <person name="Hui Y."/>
            <person name="Liang J."/>
            <person name="Zhou Z."/>
            <person name="Hou R."/>
            <person name="Li X."/>
            <person name="Liu Y."/>
            <person name="Li H."/>
            <person name="Ning X."/>
            <person name="Lin Y."/>
            <person name="Zhao L."/>
            <person name="Xing Q."/>
            <person name="Dou J."/>
            <person name="Li Y."/>
            <person name="Mao J."/>
            <person name="Guo H."/>
            <person name="Dou H."/>
            <person name="Li T."/>
            <person name="Mu C."/>
            <person name="Jiang W."/>
            <person name="Fu Q."/>
            <person name="Fu X."/>
            <person name="Miao Y."/>
            <person name="Liu J."/>
            <person name="Yu Q."/>
            <person name="Li R."/>
            <person name="Liao H."/>
            <person name="Li X."/>
            <person name="Kong Y."/>
            <person name="Jiang Z."/>
            <person name="Chourrout D."/>
            <person name="Li R."/>
            <person name="Bao Z."/>
        </authorList>
    </citation>
    <scope>NUCLEOTIDE SEQUENCE [LARGE SCALE GENOMIC DNA]</scope>
    <source>
        <strain evidence="3 4">PY_sf001</strain>
    </source>
</reference>
<feature type="domain" description="MKRN2 opposite strand protein-like C-terminal" evidence="1">
    <location>
        <begin position="45"/>
        <end position="201"/>
    </location>
</feature>
<dbReference type="Pfam" id="PF22795">
    <property type="entry name" value="DUF4796_N"/>
    <property type="match status" value="1"/>
</dbReference>
<keyword evidence="4" id="KW-1185">Reference proteome</keyword>
<dbReference type="InterPro" id="IPR053922">
    <property type="entry name" value="MKRN2OS-like_N"/>
</dbReference>